<keyword evidence="2" id="KW-1185">Reference proteome</keyword>
<protein>
    <submittedName>
        <fullName evidence="1">Uncharacterized protein</fullName>
    </submittedName>
</protein>
<dbReference type="EMBL" id="BPLQ01013294">
    <property type="protein sequence ID" value="GIY71109.1"/>
    <property type="molecule type" value="Genomic_DNA"/>
</dbReference>
<reference evidence="1 2" key="1">
    <citation type="submission" date="2021-06" db="EMBL/GenBank/DDBJ databases">
        <title>Caerostris darwini draft genome.</title>
        <authorList>
            <person name="Kono N."/>
            <person name="Arakawa K."/>
        </authorList>
    </citation>
    <scope>NUCLEOTIDE SEQUENCE [LARGE SCALE GENOMIC DNA]</scope>
</reference>
<proteinExistence type="predicted"/>
<organism evidence="1 2">
    <name type="scientific">Caerostris darwini</name>
    <dbReference type="NCBI Taxonomy" id="1538125"/>
    <lineage>
        <taxon>Eukaryota</taxon>
        <taxon>Metazoa</taxon>
        <taxon>Ecdysozoa</taxon>
        <taxon>Arthropoda</taxon>
        <taxon>Chelicerata</taxon>
        <taxon>Arachnida</taxon>
        <taxon>Araneae</taxon>
        <taxon>Araneomorphae</taxon>
        <taxon>Entelegynae</taxon>
        <taxon>Araneoidea</taxon>
        <taxon>Araneidae</taxon>
        <taxon>Caerostris</taxon>
    </lineage>
</organism>
<evidence type="ECO:0000313" key="1">
    <source>
        <dbReference type="EMBL" id="GIY71109.1"/>
    </source>
</evidence>
<dbReference type="Proteomes" id="UP001054837">
    <property type="component" value="Unassembled WGS sequence"/>
</dbReference>
<comment type="caution">
    <text evidence="1">The sequence shown here is derived from an EMBL/GenBank/DDBJ whole genome shotgun (WGS) entry which is preliminary data.</text>
</comment>
<dbReference type="AlphaFoldDB" id="A0AAV4VMC3"/>
<sequence length="122" mass="13128">MTYRYGEDKGAVMKSASAVALNLKESIVVVLLKTGFKQVLQIVPESPDFSDMTGSSPFPCTLCVTNPFPFIKAPPPRTISSTLTFLEGCGVTQVVAAEPRHLSLQKELLVNATGEKNTEEAP</sequence>
<name>A0AAV4VMC3_9ARAC</name>
<accession>A0AAV4VMC3</accession>
<evidence type="ECO:0000313" key="2">
    <source>
        <dbReference type="Proteomes" id="UP001054837"/>
    </source>
</evidence>
<gene>
    <name evidence="1" type="ORF">CDAR_471911</name>
</gene>